<evidence type="ECO:0000259" key="6">
    <source>
        <dbReference type="Pfam" id="PF01386"/>
    </source>
</evidence>
<dbReference type="InterPro" id="IPR011035">
    <property type="entry name" value="Ribosomal_bL25/Gln-tRNA_synth"/>
</dbReference>
<dbReference type="InterPro" id="IPR029751">
    <property type="entry name" value="Ribosomal_L25_dom"/>
</dbReference>
<dbReference type="Gene3D" id="2.170.120.20">
    <property type="entry name" value="Ribosomal protein L25, beta domain"/>
    <property type="match status" value="1"/>
</dbReference>
<evidence type="ECO:0000256" key="5">
    <source>
        <dbReference type="HAMAP-Rule" id="MF_01334"/>
    </source>
</evidence>
<evidence type="ECO:0000256" key="1">
    <source>
        <dbReference type="ARBA" id="ARBA00022730"/>
    </source>
</evidence>
<dbReference type="InterPro" id="IPR020056">
    <property type="entry name" value="Rbsml_bL25/Gln-tRNA_synth_N"/>
</dbReference>
<name>A0ABV6JM91_9BACL</name>
<dbReference type="PANTHER" id="PTHR33284:SF1">
    <property type="entry name" value="RIBOSOMAL PROTEIN L25_GLN-TRNA SYNTHETASE, ANTI-CODON-BINDING DOMAIN-CONTAINING PROTEIN"/>
    <property type="match status" value="1"/>
</dbReference>
<dbReference type="Pfam" id="PF01386">
    <property type="entry name" value="Ribosomal_L25p"/>
    <property type="match status" value="1"/>
</dbReference>
<dbReference type="PANTHER" id="PTHR33284">
    <property type="entry name" value="RIBOSOMAL PROTEIN L25/GLN-TRNA SYNTHETASE, ANTI-CODON-BINDING DOMAIN-CONTAINING PROTEIN"/>
    <property type="match status" value="1"/>
</dbReference>
<dbReference type="InterPro" id="IPR020930">
    <property type="entry name" value="Ribosomal_uL5_bac-type"/>
</dbReference>
<dbReference type="InterPro" id="IPR020057">
    <property type="entry name" value="Ribosomal_bL25_b-dom"/>
</dbReference>
<dbReference type="Proteomes" id="UP001589818">
    <property type="component" value="Unassembled WGS sequence"/>
</dbReference>
<feature type="domain" description="Large ribosomal subunit protein bL25 L25" evidence="6">
    <location>
        <begin position="5"/>
        <end position="91"/>
    </location>
</feature>
<comment type="caution">
    <text evidence="8">The sequence shown here is derived from an EMBL/GenBank/DDBJ whole genome shotgun (WGS) entry which is preliminary data.</text>
</comment>
<comment type="function">
    <text evidence="5">This is one of the proteins that binds to the 5S RNA in the ribosome where it forms part of the central protuberance.</text>
</comment>
<dbReference type="HAMAP" id="MF_01334">
    <property type="entry name" value="Ribosomal_bL25_CTC"/>
    <property type="match status" value="1"/>
</dbReference>
<dbReference type="RefSeq" id="WP_204821326.1">
    <property type="nucleotide sequence ID" value="NZ_JANHOF010000012.1"/>
</dbReference>
<dbReference type="CDD" id="cd00495">
    <property type="entry name" value="Ribosomal_L25_TL5_CTC"/>
    <property type="match status" value="1"/>
</dbReference>
<comment type="subunit">
    <text evidence="5">Part of the 50S ribosomal subunit; part of the 5S rRNA/L5/L18/L25 subcomplex. Contacts the 5S rRNA. Binds to the 5S rRNA independently of L5 and L18.</text>
</comment>
<keyword evidence="2 5" id="KW-0694">RNA-binding</keyword>
<sequence>MTTYIQAEKRMPLNTSGLRNLRQSGRLPGVVFGRNIENAMIHISNIDFQKWLKQGDSSLIELQFDGGDSLSVLLEDLQRHPVTRDLVHVDFQRVQKDEIVRTKIAVKFKGTPAGTKQGGVVQIQSEFIEVEALPRHLHAAIEVDISDMIIGESVYVKDLKLPQEVTVVSGVNESLASVVKP</sequence>
<reference evidence="8 9" key="1">
    <citation type="submission" date="2024-09" db="EMBL/GenBank/DDBJ databases">
        <authorList>
            <person name="Sun Q."/>
            <person name="Mori K."/>
        </authorList>
    </citation>
    <scope>NUCLEOTIDE SEQUENCE [LARGE SCALE GENOMIC DNA]</scope>
    <source>
        <strain evidence="8 9">CCM 4839</strain>
    </source>
</reference>
<proteinExistence type="inferred from homology"/>
<protein>
    <recommendedName>
        <fullName evidence="5">Large ribosomal subunit protein bL25</fullName>
    </recommendedName>
    <alternativeName>
        <fullName evidence="5">General stress protein CTC</fullName>
    </alternativeName>
</protein>
<keyword evidence="4 5" id="KW-0687">Ribonucleoprotein</keyword>
<evidence type="ECO:0000313" key="8">
    <source>
        <dbReference type="EMBL" id="MFC0396644.1"/>
    </source>
</evidence>
<dbReference type="EMBL" id="JBHLVF010000064">
    <property type="protein sequence ID" value="MFC0396644.1"/>
    <property type="molecule type" value="Genomic_DNA"/>
</dbReference>
<gene>
    <name evidence="5" type="primary">rplY</name>
    <name evidence="5" type="synonym">ctc</name>
    <name evidence="8" type="ORF">ACFFJ8_35510</name>
</gene>
<evidence type="ECO:0000256" key="2">
    <source>
        <dbReference type="ARBA" id="ARBA00022884"/>
    </source>
</evidence>
<dbReference type="Pfam" id="PF14693">
    <property type="entry name" value="Ribosomal_TL5_C"/>
    <property type="match status" value="1"/>
</dbReference>
<evidence type="ECO:0000313" key="9">
    <source>
        <dbReference type="Proteomes" id="UP001589818"/>
    </source>
</evidence>
<dbReference type="InterPro" id="IPR001021">
    <property type="entry name" value="Ribosomal_bL25_long"/>
</dbReference>
<evidence type="ECO:0000256" key="3">
    <source>
        <dbReference type="ARBA" id="ARBA00022980"/>
    </source>
</evidence>
<keyword evidence="9" id="KW-1185">Reference proteome</keyword>
<evidence type="ECO:0000256" key="4">
    <source>
        <dbReference type="ARBA" id="ARBA00023274"/>
    </source>
</evidence>
<dbReference type="Gene3D" id="2.40.240.10">
    <property type="entry name" value="Ribosomal Protein L25, Chain P"/>
    <property type="match status" value="1"/>
</dbReference>
<comment type="similarity">
    <text evidence="5">Belongs to the bacterial ribosomal protein bL25 family. CTC subfamily.</text>
</comment>
<feature type="domain" description="Large ribosomal subunit protein bL25 beta" evidence="7">
    <location>
        <begin position="100"/>
        <end position="181"/>
    </location>
</feature>
<keyword evidence="3 5" id="KW-0689">Ribosomal protein</keyword>
<dbReference type="InterPro" id="IPR037121">
    <property type="entry name" value="Ribosomal_bL25_C"/>
</dbReference>
<evidence type="ECO:0000259" key="7">
    <source>
        <dbReference type="Pfam" id="PF14693"/>
    </source>
</evidence>
<dbReference type="NCBIfam" id="TIGR00731">
    <property type="entry name" value="bL25_bact_ctc"/>
    <property type="match status" value="1"/>
</dbReference>
<organism evidence="8 9">
    <name type="scientific">Paenibacillus mendelii</name>
    <dbReference type="NCBI Taxonomy" id="206163"/>
    <lineage>
        <taxon>Bacteria</taxon>
        <taxon>Bacillati</taxon>
        <taxon>Bacillota</taxon>
        <taxon>Bacilli</taxon>
        <taxon>Bacillales</taxon>
        <taxon>Paenibacillaceae</taxon>
        <taxon>Paenibacillus</taxon>
    </lineage>
</organism>
<accession>A0ABV6JM91</accession>
<dbReference type="SUPFAM" id="SSF50715">
    <property type="entry name" value="Ribosomal protein L25-like"/>
    <property type="match status" value="1"/>
</dbReference>
<dbReference type="GO" id="GO:0005840">
    <property type="term" value="C:ribosome"/>
    <property type="evidence" value="ECO:0007669"/>
    <property type="project" value="UniProtKB-KW"/>
</dbReference>
<keyword evidence="1 5" id="KW-0699">rRNA-binding</keyword>